<dbReference type="Gene3D" id="3.30.420.10">
    <property type="entry name" value="Ribonuclease H-like superfamily/Ribonuclease H"/>
    <property type="match status" value="1"/>
</dbReference>
<dbReference type="OrthoDB" id="412006at2759"/>
<keyword evidence="5" id="KW-1185">Reference proteome</keyword>
<dbReference type="GO" id="GO:0003676">
    <property type="term" value="F:nucleic acid binding"/>
    <property type="evidence" value="ECO:0007669"/>
    <property type="project" value="InterPro"/>
</dbReference>
<proteinExistence type="predicted"/>
<dbReference type="CDD" id="cd01650">
    <property type="entry name" value="RT_nLTR_like"/>
    <property type="match status" value="1"/>
</dbReference>
<dbReference type="PROSITE" id="PS50879">
    <property type="entry name" value="RNASE_H_1"/>
    <property type="match status" value="1"/>
</dbReference>
<evidence type="ECO:0000259" key="3">
    <source>
        <dbReference type="PROSITE" id="PS50879"/>
    </source>
</evidence>
<dbReference type="InterPro" id="IPR036691">
    <property type="entry name" value="Endo/exonu/phosph_ase_sf"/>
</dbReference>
<dbReference type="CDD" id="cd09276">
    <property type="entry name" value="Rnase_HI_RT_non_LTR"/>
    <property type="match status" value="1"/>
</dbReference>
<feature type="domain" description="Reverse transcriptase" evidence="2">
    <location>
        <begin position="799"/>
        <end position="1088"/>
    </location>
</feature>
<dbReference type="SUPFAM" id="SSF56672">
    <property type="entry name" value="DNA/RNA polymerases"/>
    <property type="match status" value="1"/>
</dbReference>
<feature type="domain" description="RNase H type-1" evidence="3">
    <location>
        <begin position="1293"/>
        <end position="1432"/>
    </location>
</feature>
<dbReference type="PANTHER" id="PTHR33481:SF1">
    <property type="entry name" value="ENDONUCLEASE_EXONUCLEASE_PHOSPHATASE DOMAIN-CONTAINING PROTEIN-RELATED"/>
    <property type="match status" value="1"/>
</dbReference>
<evidence type="ECO:0008006" key="6">
    <source>
        <dbReference type="Google" id="ProtNLM"/>
    </source>
</evidence>
<dbReference type="EMBL" id="FUEG01000009">
    <property type="protein sequence ID" value="SJL08396.1"/>
    <property type="molecule type" value="Genomic_DNA"/>
</dbReference>
<dbReference type="Pfam" id="PF00075">
    <property type="entry name" value="RNase_H"/>
    <property type="match status" value="1"/>
</dbReference>
<dbReference type="OMA" id="IGCERRM"/>
<dbReference type="Proteomes" id="UP000219338">
    <property type="component" value="Unassembled WGS sequence"/>
</dbReference>
<dbReference type="InterPro" id="IPR002156">
    <property type="entry name" value="RNaseH_domain"/>
</dbReference>
<evidence type="ECO:0000313" key="5">
    <source>
        <dbReference type="Proteomes" id="UP000219338"/>
    </source>
</evidence>
<reference evidence="5" key="1">
    <citation type="journal article" date="2017" name="Nat. Ecol. Evol.">
        <title>Genome expansion and lineage-specific genetic innovations in the forest pathogenic fungi Armillaria.</title>
        <authorList>
            <person name="Sipos G."/>
            <person name="Prasanna A.N."/>
            <person name="Walter M.C."/>
            <person name="O'Connor E."/>
            <person name="Balint B."/>
            <person name="Krizsan K."/>
            <person name="Kiss B."/>
            <person name="Hess J."/>
            <person name="Varga T."/>
            <person name="Slot J."/>
            <person name="Riley R."/>
            <person name="Boka B."/>
            <person name="Rigling D."/>
            <person name="Barry K."/>
            <person name="Lee J."/>
            <person name="Mihaltcheva S."/>
            <person name="LaButti K."/>
            <person name="Lipzen A."/>
            <person name="Waldron R."/>
            <person name="Moloney N.M."/>
            <person name="Sperisen C."/>
            <person name="Kredics L."/>
            <person name="Vagvoelgyi C."/>
            <person name="Patrignani A."/>
            <person name="Fitzpatrick D."/>
            <person name="Nagy I."/>
            <person name="Doyle S."/>
            <person name="Anderson J.B."/>
            <person name="Grigoriev I.V."/>
            <person name="Gueldener U."/>
            <person name="Muensterkoetter M."/>
            <person name="Nagy L.G."/>
        </authorList>
    </citation>
    <scope>NUCLEOTIDE SEQUENCE [LARGE SCALE GENOMIC DNA]</scope>
    <source>
        <strain evidence="5">C18/9</strain>
    </source>
</reference>
<sequence length="1618" mass="185903">MHDSCTQLPFELVEIIISEFWYSEHASADRILFMTACPLISCLWRDVYANITSRDIYVPTVPYLRYLSSIIHSKRSKIYYHFLPESTLTMTCYVDLTESDKDAAMHPYSVFCSMPNYIGFRKCFPNMNHIHLKISFRINSGLYLHRGQLTRTRVSIGLDKAAGLSILPVDWCIAISDAPDIDEVDFNNIYNTWESLLMDITHNMVQRPYWQSRSIGNWYSAMKDSTCYEGVRRFQNHIDWPEQKGDLWDINYLFSKAVRKHMNFKTFLSGIYEDLRWAFSPCIGCERRMWSNYSSNTTRLKLYQLNVNKSLLAHSGLLHQIKMDDDIIMIQEPYISKQGKSRATQGWITVYPSNHEEDPSHTRALTLINRSISTNAWSSIPLATQDAVAITVRTPTESLIIVNIYSDGDSTETWELVDTVLTRFTAQRRDERGLPYRFICGGDWNAHHPLWDEPRNSHLFTDAALRRAGRLLQLVGRHHLKMPLPAFIPTLRAFSTGNYTRVDNIFCSDELLPAFIRCTVDHAAQPPRTDHFPIISTIDISPPRSDFEPRRNFRKVEWQKFYDTLKERLNTLPPPSEIEDNEQMYRMLGDLNNIVQEVIDKYVPWTKPSPYAKRWWTPELTVLRKCLCRVQRKAYEFRTFPDHPVHEERKQLRNIYAKAIEKAKTTCWIDWLENAGSRSIWEICSFISQPTSDGGRARVPDLVVKTQGQPARRIQENEEKGNVFRSTFFPPKPPISAVPDDPCYPPPAWEFRLITDEQIERAYRRMKPLKATKPGTVPNCVLSRCADLLAPHIGPIYRATFTLKEYPETFSATNTIILRKPGKPDYEDPNAHRPIILSDGWGRGLHATLNQDLVTWCEFMGLLPDRHFGGRPGRCTTDSIHLLVSTIKDAWRKGQVVTVLFLDVKGAFPSVDVDMLVHEMLTLGIPAPYTEWLQRRLGGRKTVLTFDDFKSIIFDIANGLDQGDPLSQILYVIYNSSALKRLRKDEEGYLFIDDKAILVYGKTFIETHQKIKDVMERDGGILEWAREHNCEYGIAKFQLVDFTPKTRETTSQLGNDTRRREPDMGSPIQIGQHLISPKPVAKFLGVYIDAGLRWKEQGTAAIKKADDWITQFRRLARMSSGVTRESMRLTYISIAIPRILYAADVFLNPQRRMKKKRKDGKSSIRTVNCLSSIQRKAAILITGGMQTTAADVLDIHANLLPMQGQVEVYRHRALARMACLPPGHPLYRPIRRAANRYVRKHRSPLHELTRDFNIQPDKTETIKAVRFPPHWKSKIKIEIAESMEEAMAMERMDNSDVKAYGDGSGIDGGIGAAAVVFRGGRRVKTLRLRVGSARKHEVYDGEGLALTLCTEPLRGMRNVRTATFSIDNTSAIQATTLSRPATSHHIFDLFHKRIDMVLRQHPDISIKIRWVPGHQGIAGNEAADEEAKTAARGDDSELRKLPAPLRKPIPYNKSSLLREFYAKQKRQADQAWRKSPRYSRFRHVDSATAQRAARRYRKLATSMPRKITSIMVQLRTGHIGLNRHLFNIQRVESPACPKCSYPNESVHHYLIRCPAYQNEREMLQRSIGAQGTAVTTKHILARRENIPHLVQYLNSTRRFEPTFGTFPDVDIAEEDTGE</sequence>
<dbReference type="Pfam" id="PF00078">
    <property type="entry name" value="RVT_1"/>
    <property type="match status" value="1"/>
</dbReference>
<evidence type="ECO:0000256" key="1">
    <source>
        <dbReference type="SAM" id="MobiDB-lite"/>
    </source>
</evidence>
<accession>A0A284RI13</accession>
<dbReference type="PROSITE" id="PS50878">
    <property type="entry name" value="RT_POL"/>
    <property type="match status" value="1"/>
</dbReference>
<dbReference type="InterPro" id="IPR005135">
    <property type="entry name" value="Endo/exonuclease/phosphatase"/>
</dbReference>
<feature type="region of interest" description="Disordered" evidence="1">
    <location>
        <begin position="1047"/>
        <end position="1067"/>
    </location>
</feature>
<dbReference type="Pfam" id="PF03372">
    <property type="entry name" value="Exo_endo_phos"/>
    <property type="match status" value="1"/>
</dbReference>
<dbReference type="GO" id="GO:0004523">
    <property type="term" value="F:RNA-DNA hybrid ribonuclease activity"/>
    <property type="evidence" value="ECO:0007669"/>
    <property type="project" value="InterPro"/>
</dbReference>
<gene>
    <name evidence="4" type="ORF">ARMOST_11759</name>
</gene>
<dbReference type="SUPFAM" id="SSF56219">
    <property type="entry name" value="DNase I-like"/>
    <property type="match status" value="1"/>
</dbReference>
<organism evidence="4 5">
    <name type="scientific">Armillaria ostoyae</name>
    <name type="common">Armillaria root rot fungus</name>
    <dbReference type="NCBI Taxonomy" id="47428"/>
    <lineage>
        <taxon>Eukaryota</taxon>
        <taxon>Fungi</taxon>
        <taxon>Dikarya</taxon>
        <taxon>Basidiomycota</taxon>
        <taxon>Agaricomycotina</taxon>
        <taxon>Agaricomycetes</taxon>
        <taxon>Agaricomycetidae</taxon>
        <taxon>Agaricales</taxon>
        <taxon>Marasmiineae</taxon>
        <taxon>Physalacriaceae</taxon>
        <taxon>Armillaria</taxon>
    </lineage>
</organism>
<name>A0A284RI13_ARMOS</name>
<dbReference type="PANTHER" id="PTHR33481">
    <property type="entry name" value="REVERSE TRANSCRIPTASE"/>
    <property type="match status" value="1"/>
</dbReference>
<protein>
    <recommendedName>
        <fullName evidence="6">RNase H type-1 domain-containing protein</fullName>
    </recommendedName>
</protein>
<dbReference type="Gene3D" id="3.60.10.10">
    <property type="entry name" value="Endonuclease/exonuclease/phosphatase"/>
    <property type="match status" value="1"/>
</dbReference>
<evidence type="ECO:0000313" key="4">
    <source>
        <dbReference type="EMBL" id="SJL08396.1"/>
    </source>
</evidence>
<dbReference type="InterPro" id="IPR012337">
    <property type="entry name" value="RNaseH-like_sf"/>
</dbReference>
<dbReference type="SUPFAM" id="SSF53098">
    <property type="entry name" value="Ribonuclease H-like"/>
    <property type="match status" value="1"/>
</dbReference>
<dbReference type="InterPro" id="IPR043502">
    <property type="entry name" value="DNA/RNA_pol_sf"/>
</dbReference>
<evidence type="ECO:0000259" key="2">
    <source>
        <dbReference type="PROSITE" id="PS50878"/>
    </source>
</evidence>
<dbReference type="InterPro" id="IPR036397">
    <property type="entry name" value="RNaseH_sf"/>
</dbReference>
<dbReference type="STRING" id="47428.A0A284RI13"/>
<dbReference type="InterPro" id="IPR000477">
    <property type="entry name" value="RT_dom"/>
</dbReference>